<comment type="pathway">
    <text evidence="1 14">Cofactor biosynthesis; FAD biosynthesis; FAD from FMN: step 1/1.</text>
</comment>
<evidence type="ECO:0000256" key="9">
    <source>
        <dbReference type="ARBA" id="ARBA00022827"/>
    </source>
</evidence>
<evidence type="ECO:0000256" key="12">
    <source>
        <dbReference type="ARBA" id="ARBA00047880"/>
    </source>
</evidence>
<comment type="catalytic activity">
    <reaction evidence="12 14">
        <text>riboflavin + ATP = FMN + ADP + H(+)</text>
        <dbReference type="Rhea" id="RHEA:14357"/>
        <dbReference type="ChEBI" id="CHEBI:15378"/>
        <dbReference type="ChEBI" id="CHEBI:30616"/>
        <dbReference type="ChEBI" id="CHEBI:57986"/>
        <dbReference type="ChEBI" id="CHEBI:58210"/>
        <dbReference type="ChEBI" id="CHEBI:456216"/>
        <dbReference type="EC" id="2.7.1.26"/>
    </reaction>
</comment>
<dbReference type="NCBIfam" id="NF004162">
    <property type="entry name" value="PRK05627.1-5"/>
    <property type="match status" value="1"/>
</dbReference>
<dbReference type="GO" id="GO:0006747">
    <property type="term" value="P:FAD biosynthetic process"/>
    <property type="evidence" value="ECO:0007669"/>
    <property type="project" value="UniProtKB-UniRule"/>
</dbReference>
<dbReference type="GO" id="GO:0005524">
    <property type="term" value="F:ATP binding"/>
    <property type="evidence" value="ECO:0007669"/>
    <property type="project" value="UniProtKB-UniRule"/>
</dbReference>
<keyword evidence="3 14" id="KW-0285">Flavoprotein</keyword>
<evidence type="ECO:0000256" key="14">
    <source>
        <dbReference type="PIRNR" id="PIRNR004491"/>
    </source>
</evidence>
<keyword evidence="9 14" id="KW-0274">FAD</keyword>
<dbReference type="InterPro" id="IPR023465">
    <property type="entry name" value="Riboflavin_kinase_dom_sf"/>
</dbReference>
<keyword evidence="7 14" id="KW-0547">Nucleotide-binding</keyword>
<dbReference type="CDD" id="cd02064">
    <property type="entry name" value="FAD_synthetase_N"/>
    <property type="match status" value="1"/>
</dbReference>
<proteinExistence type="inferred from homology"/>
<organism evidence="16 17">
    <name type="scientific">candidate division TA06 bacterium</name>
    <dbReference type="NCBI Taxonomy" id="2250710"/>
    <lineage>
        <taxon>Bacteria</taxon>
        <taxon>Bacteria division TA06</taxon>
    </lineage>
</organism>
<keyword evidence="6 14" id="KW-0548">Nucleotidyltransferase</keyword>
<dbReference type="UniPathway" id="UPA00277">
    <property type="reaction ID" value="UER00407"/>
</dbReference>
<dbReference type="AlphaFoldDB" id="A0A660SA81"/>
<keyword evidence="4 14" id="KW-0288">FMN</keyword>
<evidence type="ECO:0000256" key="3">
    <source>
        <dbReference type="ARBA" id="ARBA00022630"/>
    </source>
</evidence>
<evidence type="ECO:0000256" key="8">
    <source>
        <dbReference type="ARBA" id="ARBA00022777"/>
    </source>
</evidence>
<dbReference type="Gene3D" id="2.40.30.30">
    <property type="entry name" value="Riboflavin kinase-like"/>
    <property type="match status" value="1"/>
</dbReference>
<evidence type="ECO:0000256" key="4">
    <source>
        <dbReference type="ARBA" id="ARBA00022643"/>
    </source>
</evidence>
<evidence type="ECO:0000256" key="7">
    <source>
        <dbReference type="ARBA" id="ARBA00022741"/>
    </source>
</evidence>
<evidence type="ECO:0000256" key="11">
    <source>
        <dbReference type="ARBA" id="ARBA00023268"/>
    </source>
</evidence>
<keyword evidence="5 14" id="KW-0808">Transferase</keyword>
<dbReference type="GO" id="GO:0008531">
    <property type="term" value="F:riboflavin kinase activity"/>
    <property type="evidence" value="ECO:0007669"/>
    <property type="project" value="UniProtKB-UniRule"/>
</dbReference>
<dbReference type="InterPro" id="IPR002606">
    <property type="entry name" value="Riboflavin_kinase_bac"/>
</dbReference>
<feature type="domain" description="Riboflavin kinase" evidence="15">
    <location>
        <begin position="183"/>
        <end position="309"/>
    </location>
</feature>
<comment type="catalytic activity">
    <reaction evidence="13 14">
        <text>FMN + ATP + H(+) = FAD + diphosphate</text>
        <dbReference type="Rhea" id="RHEA:17237"/>
        <dbReference type="ChEBI" id="CHEBI:15378"/>
        <dbReference type="ChEBI" id="CHEBI:30616"/>
        <dbReference type="ChEBI" id="CHEBI:33019"/>
        <dbReference type="ChEBI" id="CHEBI:57692"/>
        <dbReference type="ChEBI" id="CHEBI:58210"/>
        <dbReference type="EC" id="2.7.7.2"/>
    </reaction>
</comment>
<evidence type="ECO:0000256" key="10">
    <source>
        <dbReference type="ARBA" id="ARBA00022840"/>
    </source>
</evidence>
<dbReference type="InterPro" id="IPR023468">
    <property type="entry name" value="Riboflavin_kinase"/>
</dbReference>
<dbReference type="GO" id="GO:0009398">
    <property type="term" value="P:FMN biosynthetic process"/>
    <property type="evidence" value="ECO:0007669"/>
    <property type="project" value="UniProtKB-UniRule"/>
</dbReference>
<keyword evidence="8 14" id="KW-0418">Kinase</keyword>
<dbReference type="SUPFAM" id="SSF82114">
    <property type="entry name" value="Riboflavin kinase-like"/>
    <property type="match status" value="1"/>
</dbReference>
<gene>
    <name evidence="16" type="ORF">DRP44_01865</name>
</gene>
<evidence type="ECO:0000256" key="6">
    <source>
        <dbReference type="ARBA" id="ARBA00022695"/>
    </source>
</evidence>
<evidence type="ECO:0000256" key="5">
    <source>
        <dbReference type="ARBA" id="ARBA00022679"/>
    </source>
</evidence>
<evidence type="ECO:0000256" key="2">
    <source>
        <dbReference type="ARBA" id="ARBA00005201"/>
    </source>
</evidence>
<keyword evidence="10 14" id="KW-0067">ATP-binding</keyword>
<sequence>MNIIENLKNVNIPKSYIAIGSFDGVHKGHQYLIKKMIDSARIANYKSVVVTYDPIPRFFIGNGKDNIILTTKEEKIDLISRLNPDYLVIIKFNKNIWHMEAYDFLRNIIINKLNAKKIFIGNNHHFGYNRVGNHEFLKSYEDTFYYDVETIEPLICSSTGVIISSSIIRNLLLKGEFDRAKRFLNHPYMINGDVIHGSGIGGKMGFPTANLNVQKGKLLPKDGVYTATARIKGKLYKGVVSIGRAPTIKKTMDKLNIELHIFDFNGIIYGYKVDLLLWHFIREERIFENEKELSKQIKEDIKKTKDMLKEVTNNGFVKGRQIETD</sequence>
<dbReference type="InterPro" id="IPR015865">
    <property type="entry name" value="Riboflavin_kinase_bac/euk"/>
</dbReference>
<keyword evidence="11" id="KW-0511">Multifunctional enzyme</keyword>
<comment type="similarity">
    <text evidence="14">Belongs to the ribF family.</text>
</comment>
<evidence type="ECO:0000256" key="13">
    <source>
        <dbReference type="ARBA" id="ARBA00049494"/>
    </source>
</evidence>
<evidence type="ECO:0000313" key="16">
    <source>
        <dbReference type="EMBL" id="RKX67649.1"/>
    </source>
</evidence>
<dbReference type="Proteomes" id="UP000282321">
    <property type="component" value="Unassembled WGS sequence"/>
</dbReference>
<dbReference type="Pfam" id="PF06574">
    <property type="entry name" value="FAD_syn"/>
    <property type="match status" value="1"/>
</dbReference>
<dbReference type="PANTHER" id="PTHR22749">
    <property type="entry name" value="RIBOFLAVIN KINASE/FMN ADENYLYLTRANSFERASE"/>
    <property type="match status" value="1"/>
</dbReference>
<protein>
    <recommendedName>
        <fullName evidence="14">Riboflavin biosynthesis protein</fullName>
    </recommendedName>
    <domain>
        <recommendedName>
            <fullName evidence="14">Riboflavin kinase</fullName>
            <ecNumber evidence="14">2.7.1.26</ecNumber>
        </recommendedName>
        <alternativeName>
            <fullName evidence="14">Flavokinase</fullName>
        </alternativeName>
    </domain>
    <domain>
        <recommendedName>
            <fullName evidence="14">FMN adenylyltransferase</fullName>
            <ecNumber evidence="14">2.7.7.2</ecNumber>
        </recommendedName>
        <alternativeName>
            <fullName evidence="14">FAD pyrophosphorylase</fullName>
        </alternativeName>
        <alternativeName>
            <fullName evidence="14">FAD synthase</fullName>
        </alternativeName>
    </domain>
</protein>
<dbReference type="PANTHER" id="PTHR22749:SF6">
    <property type="entry name" value="RIBOFLAVIN KINASE"/>
    <property type="match status" value="1"/>
</dbReference>
<comment type="caution">
    <text evidence="16">The sequence shown here is derived from an EMBL/GenBank/DDBJ whole genome shotgun (WGS) entry which is preliminary data.</text>
</comment>
<dbReference type="InterPro" id="IPR014729">
    <property type="entry name" value="Rossmann-like_a/b/a_fold"/>
</dbReference>
<dbReference type="EC" id="2.7.1.26" evidence="14"/>
<dbReference type="FunFam" id="3.40.50.620:FF:000021">
    <property type="entry name" value="Riboflavin biosynthesis protein"/>
    <property type="match status" value="1"/>
</dbReference>
<accession>A0A660SA81</accession>
<dbReference type="UniPathway" id="UPA00276">
    <property type="reaction ID" value="UER00406"/>
</dbReference>
<dbReference type="Gene3D" id="3.40.50.620">
    <property type="entry name" value="HUPs"/>
    <property type="match status" value="1"/>
</dbReference>
<dbReference type="SMART" id="SM00904">
    <property type="entry name" value="Flavokinase"/>
    <property type="match status" value="1"/>
</dbReference>
<reference evidence="16 17" key="1">
    <citation type="submission" date="2018-06" db="EMBL/GenBank/DDBJ databases">
        <title>Extensive metabolic versatility and redundancy in microbially diverse, dynamic hydrothermal sediments.</title>
        <authorList>
            <person name="Dombrowski N."/>
            <person name="Teske A."/>
            <person name="Baker B.J."/>
        </authorList>
    </citation>
    <scope>NUCLEOTIDE SEQUENCE [LARGE SCALE GENOMIC DNA]</scope>
    <source>
        <strain evidence="16">B35_G9</strain>
    </source>
</reference>
<name>A0A660SA81_UNCT6</name>
<dbReference type="SUPFAM" id="SSF52374">
    <property type="entry name" value="Nucleotidylyl transferase"/>
    <property type="match status" value="1"/>
</dbReference>
<evidence type="ECO:0000256" key="1">
    <source>
        <dbReference type="ARBA" id="ARBA00004726"/>
    </source>
</evidence>
<dbReference type="NCBIfam" id="TIGR00083">
    <property type="entry name" value="ribF"/>
    <property type="match status" value="1"/>
</dbReference>
<evidence type="ECO:0000313" key="17">
    <source>
        <dbReference type="Proteomes" id="UP000282321"/>
    </source>
</evidence>
<dbReference type="Pfam" id="PF01687">
    <property type="entry name" value="Flavokinase"/>
    <property type="match status" value="1"/>
</dbReference>
<dbReference type="InterPro" id="IPR015864">
    <property type="entry name" value="FAD_synthase"/>
</dbReference>
<dbReference type="GO" id="GO:0003919">
    <property type="term" value="F:FMN adenylyltransferase activity"/>
    <property type="evidence" value="ECO:0007669"/>
    <property type="project" value="UniProtKB-UniRule"/>
</dbReference>
<comment type="pathway">
    <text evidence="2 14">Cofactor biosynthesis; FMN biosynthesis; FMN from riboflavin (ATP route): step 1/1.</text>
</comment>
<dbReference type="EC" id="2.7.7.2" evidence="14"/>
<dbReference type="PIRSF" id="PIRSF004491">
    <property type="entry name" value="FAD_Synth"/>
    <property type="match status" value="1"/>
</dbReference>
<evidence type="ECO:0000259" key="15">
    <source>
        <dbReference type="SMART" id="SM00904"/>
    </source>
</evidence>
<dbReference type="GO" id="GO:0009231">
    <property type="term" value="P:riboflavin biosynthetic process"/>
    <property type="evidence" value="ECO:0007669"/>
    <property type="project" value="InterPro"/>
</dbReference>
<dbReference type="EMBL" id="QNBC01000014">
    <property type="protein sequence ID" value="RKX67649.1"/>
    <property type="molecule type" value="Genomic_DNA"/>
</dbReference>